<reference evidence="1" key="1">
    <citation type="submission" date="2014-09" db="EMBL/GenBank/DDBJ databases">
        <authorList>
            <person name="Magalhaes I.L.F."/>
            <person name="Oliveira U."/>
            <person name="Santos F.R."/>
            <person name="Vidigal T.H.D.A."/>
            <person name="Brescovit A.D."/>
            <person name="Santos A.J."/>
        </authorList>
    </citation>
    <scope>NUCLEOTIDE SEQUENCE</scope>
    <source>
        <tissue evidence="1">Shoot tissue taken approximately 20 cm above the soil surface</tissue>
    </source>
</reference>
<sequence>MVHYAICRTGNRKCYLELICFKISLNMFLGYFNGRYAGVNR</sequence>
<accession>A0A0A9CCR7</accession>
<protein>
    <submittedName>
        <fullName evidence="1">Uncharacterized protein</fullName>
    </submittedName>
</protein>
<dbReference type="EMBL" id="GBRH01226725">
    <property type="protein sequence ID" value="JAD71170.1"/>
    <property type="molecule type" value="Transcribed_RNA"/>
</dbReference>
<evidence type="ECO:0000313" key="1">
    <source>
        <dbReference type="EMBL" id="JAD71170.1"/>
    </source>
</evidence>
<organism evidence="1">
    <name type="scientific">Arundo donax</name>
    <name type="common">Giant reed</name>
    <name type="synonym">Donax arundinaceus</name>
    <dbReference type="NCBI Taxonomy" id="35708"/>
    <lineage>
        <taxon>Eukaryota</taxon>
        <taxon>Viridiplantae</taxon>
        <taxon>Streptophyta</taxon>
        <taxon>Embryophyta</taxon>
        <taxon>Tracheophyta</taxon>
        <taxon>Spermatophyta</taxon>
        <taxon>Magnoliopsida</taxon>
        <taxon>Liliopsida</taxon>
        <taxon>Poales</taxon>
        <taxon>Poaceae</taxon>
        <taxon>PACMAD clade</taxon>
        <taxon>Arundinoideae</taxon>
        <taxon>Arundineae</taxon>
        <taxon>Arundo</taxon>
    </lineage>
</organism>
<reference evidence="1" key="2">
    <citation type="journal article" date="2015" name="Data Brief">
        <title>Shoot transcriptome of the giant reed, Arundo donax.</title>
        <authorList>
            <person name="Barrero R.A."/>
            <person name="Guerrero F.D."/>
            <person name="Moolhuijzen P."/>
            <person name="Goolsby J.A."/>
            <person name="Tidwell J."/>
            <person name="Bellgard S.E."/>
            <person name="Bellgard M.I."/>
        </authorList>
    </citation>
    <scope>NUCLEOTIDE SEQUENCE</scope>
    <source>
        <tissue evidence="1">Shoot tissue taken approximately 20 cm above the soil surface</tissue>
    </source>
</reference>
<proteinExistence type="predicted"/>
<name>A0A0A9CCR7_ARUDO</name>
<dbReference type="AlphaFoldDB" id="A0A0A9CCR7"/>